<evidence type="ECO:0000256" key="7">
    <source>
        <dbReference type="ARBA" id="ARBA00047334"/>
    </source>
</evidence>
<dbReference type="EC" id="2.5.1.3" evidence="10"/>
<evidence type="ECO:0000256" key="1">
    <source>
        <dbReference type="ARBA" id="ARBA00003814"/>
    </source>
</evidence>
<feature type="binding site" evidence="10">
    <location>
        <position position="117"/>
    </location>
    <ligand>
        <name>4-amino-2-methyl-5-(diphosphooxymethyl)pyrimidine</name>
        <dbReference type="ChEBI" id="CHEBI:57841"/>
    </ligand>
</feature>
<dbReference type="PANTHER" id="PTHR20857:SF15">
    <property type="entry name" value="THIAMINE-PHOSPHATE SYNTHASE"/>
    <property type="match status" value="1"/>
</dbReference>
<dbReference type="GO" id="GO:0009229">
    <property type="term" value="P:thiamine diphosphate biosynthetic process"/>
    <property type="evidence" value="ECO:0007669"/>
    <property type="project" value="UniProtKB-UniRule"/>
</dbReference>
<dbReference type="CDD" id="cd00564">
    <property type="entry name" value="TMP_TenI"/>
    <property type="match status" value="1"/>
</dbReference>
<dbReference type="InterPro" id="IPR034291">
    <property type="entry name" value="TMP_synthase"/>
</dbReference>
<dbReference type="HAMAP" id="MF_00097">
    <property type="entry name" value="TMP_synthase"/>
    <property type="match status" value="1"/>
</dbReference>
<feature type="binding site" evidence="10">
    <location>
        <begin position="145"/>
        <end position="147"/>
    </location>
    <ligand>
        <name>2-[(2R,5Z)-2-carboxy-4-methylthiazol-5(2H)-ylidene]ethyl phosphate</name>
        <dbReference type="ChEBI" id="CHEBI:62899"/>
    </ligand>
</feature>
<dbReference type="KEGG" id="asla:NCTC11923_02221"/>
<dbReference type="GO" id="GO:0005737">
    <property type="term" value="C:cytoplasm"/>
    <property type="evidence" value="ECO:0007669"/>
    <property type="project" value="TreeGrafter"/>
</dbReference>
<comment type="function">
    <text evidence="1 10">Condenses 4-methyl-5-(beta-hydroxyethyl)thiazole monophosphate (THZ-P) and 2-methyl-4-amino-5-hydroxymethyl pyrimidine pyrophosphate (HMP-PP) to form thiamine monophosphate (TMP).</text>
</comment>
<comment type="catalytic activity">
    <reaction evidence="8 10">
        <text>2-(2-carboxy-4-methylthiazol-5-yl)ethyl phosphate + 4-amino-2-methyl-5-(diphosphooxymethyl)pyrimidine + 2 H(+) = thiamine phosphate + CO2 + diphosphate</text>
        <dbReference type="Rhea" id="RHEA:47848"/>
        <dbReference type="ChEBI" id="CHEBI:15378"/>
        <dbReference type="ChEBI" id="CHEBI:16526"/>
        <dbReference type="ChEBI" id="CHEBI:33019"/>
        <dbReference type="ChEBI" id="CHEBI:37575"/>
        <dbReference type="ChEBI" id="CHEBI:57841"/>
        <dbReference type="ChEBI" id="CHEBI:62890"/>
        <dbReference type="EC" id="2.5.1.3"/>
    </reaction>
</comment>
<comment type="cofactor">
    <cofactor evidence="10">
        <name>Mg(2+)</name>
        <dbReference type="ChEBI" id="CHEBI:18420"/>
    </cofactor>
    <text evidence="10">Binds 1 Mg(2+) ion per subunit.</text>
</comment>
<comment type="pathway">
    <text evidence="2 10">Cofactor biosynthesis; thiamine diphosphate biosynthesis; thiamine phosphate from 4-amino-2-methyl-5-diphosphomethylpyrimidine and 4-methyl-5-(2-phosphoethyl)-thiazole: step 1/1.</text>
</comment>
<organism evidence="12 13">
    <name type="scientific">Actinomyces slackii</name>
    <dbReference type="NCBI Taxonomy" id="52774"/>
    <lineage>
        <taxon>Bacteria</taxon>
        <taxon>Bacillati</taxon>
        <taxon>Actinomycetota</taxon>
        <taxon>Actinomycetes</taxon>
        <taxon>Actinomycetales</taxon>
        <taxon>Actinomycetaceae</taxon>
        <taxon>Actinomyces</taxon>
    </lineage>
</organism>
<feature type="domain" description="Thiamine phosphate synthase/TenI" evidence="11">
    <location>
        <begin position="14"/>
        <end position="199"/>
    </location>
</feature>
<dbReference type="InterPro" id="IPR036206">
    <property type="entry name" value="ThiamineP_synth_sf"/>
</dbReference>
<feature type="binding site" evidence="10">
    <location>
        <position position="98"/>
    </location>
    <ligand>
        <name>Mg(2+)</name>
        <dbReference type="ChEBI" id="CHEBI:18420"/>
    </ligand>
</feature>
<sequence>MSAPRRAVDLRCCLVTSGTGDRAVETAARAAAAGAGVVQVRAKEATARGLMELARQVARAVAAASPRTRVLVNDRADVAWALARQGEAVHGVHLGQDDLPARDARALLGPRALIGMTAGTLPLVRRAQDLAGDIDYLGAGPFRPTPTKPSRRVPLGVGGYRDLVAASALPIVAIGNVRPDDVPALAATGVAGTAMVRAIMAAPDPAVEVRRCLAGWSVPQD</sequence>
<keyword evidence="6 10" id="KW-0784">Thiamine biosynthesis</keyword>
<evidence type="ECO:0000256" key="6">
    <source>
        <dbReference type="ARBA" id="ARBA00022977"/>
    </source>
</evidence>
<comment type="caution">
    <text evidence="10">Lacks conserved residue(s) required for the propagation of feature annotation.</text>
</comment>
<feature type="binding site" evidence="10">
    <location>
        <position position="73"/>
    </location>
    <ligand>
        <name>4-amino-2-methyl-5-(diphosphooxymethyl)pyrimidine</name>
        <dbReference type="ChEBI" id="CHEBI:57841"/>
    </ligand>
</feature>
<accession>A0A3S5EMB8</accession>
<dbReference type="GO" id="GO:0000287">
    <property type="term" value="F:magnesium ion binding"/>
    <property type="evidence" value="ECO:0007669"/>
    <property type="project" value="UniProtKB-UniRule"/>
</dbReference>
<evidence type="ECO:0000313" key="12">
    <source>
        <dbReference type="EMBL" id="VEG75550.1"/>
    </source>
</evidence>
<evidence type="ECO:0000313" key="13">
    <source>
        <dbReference type="Proteomes" id="UP000276899"/>
    </source>
</evidence>
<evidence type="ECO:0000256" key="8">
    <source>
        <dbReference type="ARBA" id="ARBA00047851"/>
    </source>
</evidence>
<dbReference type="SUPFAM" id="SSF51391">
    <property type="entry name" value="Thiamin phosphate synthase"/>
    <property type="match status" value="1"/>
</dbReference>
<keyword evidence="4 10" id="KW-0479">Metal-binding</keyword>
<dbReference type="GO" id="GO:0004789">
    <property type="term" value="F:thiamine-phosphate diphosphorylase activity"/>
    <property type="evidence" value="ECO:0007669"/>
    <property type="project" value="UniProtKB-UniRule"/>
</dbReference>
<evidence type="ECO:0000256" key="3">
    <source>
        <dbReference type="ARBA" id="ARBA00022679"/>
    </source>
</evidence>
<comment type="similarity">
    <text evidence="10">Belongs to the thiamine-phosphate synthase family.</text>
</comment>
<dbReference type="STRING" id="1278298.GCA_000428685_01241"/>
<keyword evidence="5 10" id="KW-0460">Magnesium</keyword>
<keyword evidence="3 10" id="KW-0808">Transferase</keyword>
<feature type="binding site" evidence="10">
    <location>
        <position position="148"/>
    </location>
    <ligand>
        <name>4-amino-2-methyl-5-(diphosphooxymethyl)pyrimidine</name>
        <dbReference type="ChEBI" id="CHEBI:57841"/>
    </ligand>
</feature>
<dbReference type="GO" id="GO:0009228">
    <property type="term" value="P:thiamine biosynthetic process"/>
    <property type="evidence" value="ECO:0007669"/>
    <property type="project" value="UniProtKB-KW"/>
</dbReference>
<gene>
    <name evidence="10 12" type="primary">thiE</name>
    <name evidence="12" type="ORF">NCTC11923_02221</name>
</gene>
<dbReference type="Gene3D" id="3.20.20.70">
    <property type="entry name" value="Aldolase class I"/>
    <property type="match status" value="1"/>
</dbReference>
<dbReference type="InterPro" id="IPR022998">
    <property type="entry name" value="ThiamineP_synth_TenI"/>
</dbReference>
<dbReference type="Pfam" id="PF02581">
    <property type="entry name" value="TMP-TENI"/>
    <property type="match status" value="1"/>
</dbReference>
<evidence type="ECO:0000256" key="5">
    <source>
        <dbReference type="ARBA" id="ARBA00022842"/>
    </source>
</evidence>
<dbReference type="PANTHER" id="PTHR20857">
    <property type="entry name" value="THIAMINE-PHOSPHATE PYROPHOSPHORYLASE"/>
    <property type="match status" value="1"/>
</dbReference>
<dbReference type="NCBIfam" id="NF000740">
    <property type="entry name" value="PRK00043.3-4"/>
    <property type="match status" value="1"/>
</dbReference>
<dbReference type="UniPathway" id="UPA00060">
    <property type="reaction ID" value="UER00141"/>
</dbReference>
<comment type="catalytic activity">
    <reaction evidence="7 10">
        <text>4-methyl-5-(2-phosphooxyethyl)-thiazole + 4-amino-2-methyl-5-(diphosphooxymethyl)pyrimidine + H(+) = thiamine phosphate + diphosphate</text>
        <dbReference type="Rhea" id="RHEA:22328"/>
        <dbReference type="ChEBI" id="CHEBI:15378"/>
        <dbReference type="ChEBI" id="CHEBI:33019"/>
        <dbReference type="ChEBI" id="CHEBI:37575"/>
        <dbReference type="ChEBI" id="CHEBI:57841"/>
        <dbReference type="ChEBI" id="CHEBI:58296"/>
        <dbReference type="EC" id="2.5.1.3"/>
    </reaction>
</comment>
<dbReference type="InterPro" id="IPR013785">
    <property type="entry name" value="Aldolase_TIM"/>
</dbReference>
<dbReference type="Proteomes" id="UP000276899">
    <property type="component" value="Chromosome"/>
</dbReference>
<name>A0A3S5EMB8_9ACTO</name>
<feature type="binding site" evidence="10">
    <location>
        <begin position="39"/>
        <end position="43"/>
    </location>
    <ligand>
        <name>4-amino-2-methyl-5-(diphosphooxymethyl)pyrimidine</name>
        <dbReference type="ChEBI" id="CHEBI:57841"/>
    </ligand>
</feature>
<dbReference type="AlphaFoldDB" id="A0A3S5EMB8"/>
<evidence type="ECO:0000259" key="11">
    <source>
        <dbReference type="Pfam" id="PF02581"/>
    </source>
</evidence>
<evidence type="ECO:0000256" key="2">
    <source>
        <dbReference type="ARBA" id="ARBA00005165"/>
    </source>
</evidence>
<evidence type="ECO:0000256" key="10">
    <source>
        <dbReference type="HAMAP-Rule" id="MF_00097"/>
    </source>
</evidence>
<keyword evidence="13" id="KW-1185">Reference proteome</keyword>
<feature type="binding site" evidence="10">
    <location>
        <position position="74"/>
    </location>
    <ligand>
        <name>Mg(2+)</name>
        <dbReference type="ChEBI" id="CHEBI:18420"/>
    </ligand>
</feature>
<reference evidence="12 13" key="1">
    <citation type="submission" date="2018-12" db="EMBL/GenBank/DDBJ databases">
        <authorList>
            <consortium name="Pathogen Informatics"/>
        </authorList>
    </citation>
    <scope>NUCLEOTIDE SEQUENCE [LARGE SCALE GENOMIC DNA]</scope>
    <source>
        <strain evidence="12 13">NCTC11923</strain>
    </source>
</reference>
<evidence type="ECO:0000256" key="4">
    <source>
        <dbReference type="ARBA" id="ARBA00022723"/>
    </source>
</evidence>
<protein>
    <recommendedName>
        <fullName evidence="10">Thiamine-phosphate synthase</fullName>
        <shortName evidence="10">TP synthase</shortName>
        <shortName evidence="10">TPS</shortName>
        <ecNumber evidence="10">2.5.1.3</ecNumber>
    </recommendedName>
    <alternativeName>
        <fullName evidence="10">Thiamine-phosphate pyrophosphorylase</fullName>
        <shortName evidence="10">TMP pyrophosphorylase</shortName>
        <shortName evidence="10">TMP-PPase</shortName>
    </alternativeName>
</protein>
<proteinExistence type="inferred from homology"/>
<comment type="catalytic activity">
    <reaction evidence="9 10">
        <text>2-[(2R,5Z)-2-carboxy-4-methylthiazol-5(2H)-ylidene]ethyl phosphate + 4-amino-2-methyl-5-(diphosphooxymethyl)pyrimidine + 2 H(+) = thiamine phosphate + CO2 + diphosphate</text>
        <dbReference type="Rhea" id="RHEA:47844"/>
        <dbReference type="ChEBI" id="CHEBI:15378"/>
        <dbReference type="ChEBI" id="CHEBI:16526"/>
        <dbReference type="ChEBI" id="CHEBI:33019"/>
        <dbReference type="ChEBI" id="CHEBI:37575"/>
        <dbReference type="ChEBI" id="CHEBI:57841"/>
        <dbReference type="ChEBI" id="CHEBI:62899"/>
        <dbReference type="EC" id="2.5.1.3"/>
    </reaction>
</comment>
<evidence type="ECO:0000256" key="9">
    <source>
        <dbReference type="ARBA" id="ARBA00047883"/>
    </source>
</evidence>
<dbReference type="EMBL" id="LR134363">
    <property type="protein sequence ID" value="VEG75550.1"/>
    <property type="molecule type" value="Genomic_DNA"/>
</dbReference>